<dbReference type="Proteomes" id="UP000310574">
    <property type="component" value="Unassembled WGS sequence"/>
</dbReference>
<comment type="similarity">
    <text evidence="2">Belongs to the class-V pyridoxal-phosphate-dependent aminotransferase family. Csd subfamily.</text>
</comment>
<evidence type="ECO:0000259" key="6">
    <source>
        <dbReference type="Pfam" id="PF00266"/>
    </source>
</evidence>
<dbReference type="SUPFAM" id="SSF53383">
    <property type="entry name" value="PLP-dependent transferases"/>
    <property type="match status" value="1"/>
</dbReference>
<comment type="cofactor">
    <cofactor evidence="1 5">
        <name>pyridoxal 5'-phosphate</name>
        <dbReference type="ChEBI" id="CHEBI:597326"/>
    </cofactor>
</comment>
<feature type="domain" description="Aminotransferase class V" evidence="6">
    <location>
        <begin position="3"/>
        <end position="263"/>
    </location>
</feature>
<dbReference type="EMBL" id="SSBS01000012">
    <property type="protein sequence ID" value="THF25796.1"/>
    <property type="molecule type" value="Genomic_DNA"/>
</dbReference>
<evidence type="ECO:0000313" key="7">
    <source>
        <dbReference type="EMBL" id="THF25796.1"/>
    </source>
</evidence>
<proteinExistence type="inferred from homology"/>
<dbReference type="Pfam" id="PF00266">
    <property type="entry name" value="Aminotran_5"/>
    <property type="match status" value="1"/>
</dbReference>
<evidence type="ECO:0000256" key="4">
    <source>
        <dbReference type="ARBA" id="ARBA00050776"/>
    </source>
</evidence>
<name>A0AAQ2HYB7_9PSED</name>
<dbReference type="PROSITE" id="PS00595">
    <property type="entry name" value="AA_TRANSFER_CLASS_5"/>
    <property type="match status" value="1"/>
</dbReference>
<dbReference type="Gene3D" id="3.90.1150.10">
    <property type="entry name" value="Aspartate Aminotransferase, domain 1"/>
    <property type="match status" value="1"/>
</dbReference>
<dbReference type="InterPro" id="IPR015422">
    <property type="entry name" value="PyrdxlP-dep_Trfase_small"/>
</dbReference>
<keyword evidence="7" id="KW-0032">Aminotransferase</keyword>
<keyword evidence="3" id="KW-0663">Pyridoxal phosphate</keyword>
<evidence type="ECO:0000256" key="3">
    <source>
        <dbReference type="ARBA" id="ARBA00022898"/>
    </source>
</evidence>
<evidence type="ECO:0000256" key="5">
    <source>
        <dbReference type="RuleBase" id="RU004504"/>
    </source>
</evidence>
<dbReference type="InterPro" id="IPR000192">
    <property type="entry name" value="Aminotrans_V_dom"/>
</dbReference>
<evidence type="ECO:0000256" key="2">
    <source>
        <dbReference type="ARBA" id="ARBA00010447"/>
    </source>
</evidence>
<keyword evidence="7" id="KW-0808">Transferase</keyword>
<dbReference type="Gene3D" id="3.40.640.10">
    <property type="entry name" value="Type I PLP-dependent aspartate aminotransferase-like (Major domain)"/>
    <property type="match status" value="1"/>
</dbReference>
<comment type="caution">
    <text evidence="7">The sequence shown here is derived from an EMBL/GenBank/DDBJ whole genome shotgun (WGS) entry which is preliminary data.</text>
</comment>
<evidence type="ECO:0000256" key="1">
    <source>
        <dbReference type="ARBA" id="ARBA00001933"/>
    </source>
</evidence>
<accession>A0AAQ2HYB7</accession>
<dbReference type="GO" id="GO:0008483">
    <property type="term" value="F:transaminase activity"/>
    <property type="evidence" value="ECO:0007669"/>
    <property type="project" value="UniProtKB-KW"/>
</dbReference>
<dbReference type="InterPro" id="IPR015424">
    <property type="entry name" value="PyrdxlP-dep_Trfase"/>
</dbReference>
<protein>
    <submittedName>
        <fullName evidence="7">Aminotransferase class V-fold PLP-dependent enzyme</fullName>
    </submittedName>
</protein>
<dbReference type="AlphaFoldDB" id="A0AAQ2HYB7"/>
<dbReference type="InterPro" id="IPR015421">
    <property type="entry name" value="PyrdxlP-dep_Trfase_major"/>
</dbReference>
<reference evidence="7 8" key="1">
    <citation type="submission" date="2019-04" db="EMBL/GenBank/DDBJ databases">
        <title>Draft genome sequence of Pseudomonas sp. M7D1 isolated from rhizosphere of plant the flowery desert.</title>
        <authorList>
            <person name="Poblete-Morales M."/>
            <person name="Plaza N."/>
            <person name="Corsini G."/>
            <person name="Silva E."/>
        </authorList>
    </citation>
    <scope>NUCLEOTIDE SEQUENCE [LARGE SCALE GENOMIC DNA]</scope>
    <source>
        <strain evidence="7 8">M7D1</strain>
    </source>
</reference>
<comment type="catalytic activity">
    <reaction evidence="4">
        <text>(sulfur carrier)-H + L-cysteine = (sulfur carrier)-SH + L-alanine</text>
        <dbReference type="Rhea" id="RHEA:43892"/>
        <dbReference type="Rhea" id="RHEA-COMP:14737"/>
        <dbReference type="Rhea" id="RHEA-COMP:14739"/>
        <dbReference type="ChEBI" id="CHEBI:29917"/>
        <dbReference type="ChEBI" id="CHEBI:35235"/>
        <dbReference type="ChEBI" id="CHEBI:57972"/>
        <dbReference type="ChEBI" id="CHEBI:64428"/>
        <dbReference type="EC" id="2.8.1.7"/>
    </reaction>
</comment>
<gene>
    <name evidence="7" type="ORF">E5170_28335</name>
</gene>
<dbReference type="InterPro" id="IPR020578">
    <property type="entry name" value="Aminotrans_V_PyrdxlP_BS"/>
</dbReference>
<evidence type="ECO:0000313" key="8">
    <source>
        <dbReference type="Proteomes" id="UP000310574"/>
    </source>
</evidence>
<dbReference type="GO" id="GO:0031071">
    <property type="term" value="F:cysteine desulfurase activity"/>
    <property type="evidence" value="ECO:0007669"/>
    <property type="project" value="UniProtKB-EC"/>
</dbReference>
<dbReference type="PANTHER" id="PTHR43586">
    <property type="entry name" value="CYSTEINE DESULFURASE"/>
    <property type="match status" value="1"/>
</dbReference>
<dbReference type="PANTHER" id="PTHR43586:SF8">
    <property type="entry name" value="CYSTEINE DESULFURASE 1, CHLOROPLASTIC"/>
    <property type="match status" value="1"/>
</dbReference>
<sequence>MVCAKYEMVLRVVPIGLNGELDLSVLKNVLGMKTRLVALTHISNTIGAVNEVKLITDLAHGVGAKVLIDGAQAVGRIPINVQEIGCDFYVFSGHKAYGPTGTGVLFGKFDILNTMPAWQGGGGMVKDIHAGTATLKRAPHKFEPGSPNFAGIFGLETAINYLTKIGMHKIHAHVSTLTSYALQQHQSVPNIKILGCPSERLGVISFTINGRNLKEVAAELDSYGLDLGVGHHCAIPLMEKYEIAGSIRISFAMYNSKSDIDALINGLLRVCHDI</sequence>
<organism evidence="7 8">
    <name type="scientific">Pseudomonas atacamensis</name>
    <dbReference type="NCBI Taxonomy" id="2565368"/>
    <lineage>
        <taxon>Bacteria</taxon>
        <taxon>Pseudomonadati</taxon>
        <taxon>Pseudomonadota</taxon>
        <taxon>Gammaproteobacteria</taxon>
        <taxon>Pseudomonadales</taxon>
        <taxon>Pseudomonadaceae</taxon>
        <taxon>Pseudomonas</taxon>
    </lineage>
</organism>